<reference evidence="1 2" key="1">
    <citation type="submission" date="2018-06" db="EMBL/GenBank/DDBJ databases">
        <title>Genome Sequence of the Brown Rot Fungal Pathogen Monilinia fructigena.</title>
        <authorList>
            <person name="Landi L."/>
            <person name="De Miccolis Angelini R.M."/>
            <person name="Pollastro S."/>
            <person name="Abate D."/>
            <person name="Faretra F."/>
            <person name="Romanazzi G."/>
        </authorList>
    </citation>
    <scope>NUCLEOTIDE SEQUENCE [LARGE SCALE GENOMIC DNA]</scope>
    <source>
        <strain evidence="1 2">Mfrg269</strain>
    </source>
</reference>
<sequence length="88" mass="9936">MFSIPNESRVTQCLSFNHSKTTKGSRYIYVYNLLNPSPKFPLFLCPSQSSLFSTETPSAIYDTLSRSLISMRPVDLQAHADAPTYSRI</sequence>
<name>A0A395J0N4_9HELO</name>
<dbReference type="Proteomes" id="UP000249056">
    <property type="component" value="Unassembled WGS sequence"/>
</dbReference>
<comment type="caution">
    <text evidence="1">The sequence shown here is derived from an EMBL/GenBank/DDBJ whole genome shotgun (WGS) entry which is preliminary data.</text>
</comment>
<dbReference type="AlphaFoldDB" id="A0A395J0N4"/>
<protein>
    <submittedName>
        <fullName evidence="1">Uncharacterized protein</fullName>
    </submittedName>
</protein>
<evidence type="ECO:0000313" key="2">
    <source>
        <dbReference type="Proteomes" id="UP000249056"/>
    </source>
</evidence>
<organism evidence="1 2">
    <name type="scientific">Monilinia fructigena</name>
    <dbReference type="NCBI Taxonomy" id="38457"/>
    <lineage>
        <taxon>Eukaryota</taxon>
        <taxon>Fungi</taxon>
        <taxon>Dikarya</taxon>
        <taxon>Ascomycota</taxon>
        <taxon>Pezizomycotina</taxon>
        <taxon>Leotiomycetes</taxon>
        <taxon>Helotiales</taxon>
        <taxon>Sclerotiniaceae</taxon>
        <taxon>Monilinia</taxon>
    </lineage>
</organism>
<keyword evidence="2" id="KW-1185">Reference proteome</keyword>
<gene>
    <name evidence="1" type="ORF">DID88_005730</name>
</gene>
<dbReference type="EMBL" id="QKRW01000008">
    <property type="protein sequence ID" value="RAL66070.1"/>
    <property type="molecule type" value="Genomic_DNA"/>
</dbReference>
<evidence type="ECO:0000313" key="1">
    <source>
        <dbReference type="EMBL" id="RAL66070.1"/>
    </source>
</evidence>
<proteinExistence type="predicted"/>
<accession>A0A395J0N4</accession>